<dbReference type="OrthoDB" id="217673at2157"/>
<keyword evidence="4" id="KW-1185">Reference proteome</keyword>
<protein>
    <recommendedName>
        <fullName evidence="2">DUF8030 domain-containing protein</fullName>
    </recommendedName>
</protein>
<accession>A0A521ESD2</accession>
<dbReference type="EMBL" id="FXTD01000012">
    <property type="protein sequence ID" value="SMO86858.1"/>
    <property type="molecule type" value="Genomic_DNA"/>
</dbReference>
<evidence type="ECO:0000313" key="4">
    <source>
        <dbReference type="Proteomes" id="UP000319712"/>
    </source>
</evidence>
<proteinExistence type="predicted"/>
<dbReference type="AlphaFoldDB" id="A0A521ESD2"/>
<feature type="region of interest" description="Disordered" evidence="1">
    <location>
        <begin position="114"/>
        <end position="146"/>
    </location>
</feature>
<sequence>MSSEHERQQSRLRSEQIEQSSDAPWADLELTVPNERSQLSIVSFVECVLVELTHEEVGAEYVSTNVWGAKRTQFIPIDDNGEMFRKRHYYERLGWHESTVSRRAVREDLITRLTRPSSQATDRSHDVPVNNPDTFSVKPARKLQMR</sequence>
<reference evidence="3 4" key="1">
    <citation type="submission" date="2017-05" db="EMBL/GenBank/DDBJ databases">
        <authorList>
            <person name="Varghese N."/>
            <person name="Submissions S."/>
        </authorList>
    </citation>
    <scope>NUCLEOTIDE SEQUENCE [LARGE SCALE GENOMIC DNA]</scope>
    <source>
        <strain evidence="3 4">DSM 19504</strain>
    </source>
</reference>
<name>A0A521ESD2_9EURY</name>
<evidence type="ECO:0000256" key="1">
    <source>
        <dbReference type="SAM" id="MobiDB-lite"/>
    </source>
</evidence>
<feature type="compositionally biased region" description="Basic and acidic residues" evidence="1">
    <location>
        <begin position="1"/>
        <end position="16"/>
    </location>
</feature>
<evidence type="ECO:0000313" key="3">
    <source>
        <dbReference type="EMBL" id="SMO86858.1"/>
    </source>
</evidence>
<dbReference type="Pfam" id="PF26073">
    <property type="entry name" value="DUF8030"/>
    <property type="match status" value="1"/>
</dbReference>
<organism evidence="3 4">
    <name type="scientific">Halorubrum cibi</name>
    <dbReference type="NCBI Taxonomy" id="413815"/>
    <lineage>
        <taxon>Archaea</taxon>
        <taxon>Methanobacteriati</taxon>
        <taxon>Methanobacteriota</taxon>
        <taxon>Stenosarchaea group</taxon>
        <taxon>Halobacteria</taxon>
        <taxon>Halobacteriales</taxon>
        <taxon>Haloferacaceae</taxon>
        <taxon>Halorubrum</taxon>
    </lineage>
</organism>
<gene>
    <name evidence="3" type="ORF">SAMN06264867_11277</name>
</gene>
<evidence type="ECO:0000259" key="2">
    <source>
        <dbReference type="Pfam" id="PF26073"/>
    </source>
</evidence>
<dbReference type="RefSeq" id="WP_142987640.1">
    <property type="nucleotide sequence ID" value="NZ_FXTD01000012.1"/>
</dbReference>
<feature type="domain" description="DUF8030" evidence="2">
    <location>
        <begin position="45"/>
        <end position="145"/>
    </location>
</feature>
<dbReference type="InterPro" id="IPR058343">
    <property type="entry name" value="DUF8030"/>
</dbReference>
<dbReference type="Proteomes" id="UP000319712">
    <property type="component" value="Unassembled WGS sequence"/>
</dbReference>
<feature type="region of interest" description="Disordered" evidence="1">
    <location>
        <begin position="1"/>
        <end position="22"/>
    </location>
</feature>